<dbReference type="OMA" id="QKRYEGP"/>
<evidence type="ECO:0000313" key="1">
    <source>
        <dbReference type="EMBL" id="KAE8305311.1"/>
    </source>
</evidence>
<keyword evidence="2" id="KW-1185">Reference proteome</keyword>
<dbReference type="Proteomes" id="UP000001548">
    <property type="component" value="Unassembled WGS sequence"/>
</dbReference>
<dbReference type="InterPro" id="IPR048995">
    <property type="entry name" value="STL11/RBM22-like_N"/>
</dbReference>
<accession>A8B8B6</accession>
<dbReference type="HOGENOM" id="CLU_875627_0_0_1"/>
<dbReference type="KEGG" id="gla:GL50803_006625"/>
<reference evidence="1 2" key="1">
    <citation type="journal article" date="2007" name="Science">
        <title>Genomic minimalism in the early diverging intestinal parasite Giardia lamblia.</title>
        <authorList>
            <person name="Morrison H.G."/>
            <person name="McArthur A.G."/>
            <person name="Gillin F.D."/>
            <person name="Aley S.B."/>
            <person name="Adam R.D."/>
            <person name="Olsen G.J."/>
            <person name="Best A.A."/>
            <person name="Cande W.Z."/>
            <person name="Chen F."/>
            <person name="Cipriano M.J."/>
            <person name="Davids B.J."/>
            <person name="Dawson S.C."/>
            <person name="Elmendorf H.G."/>
            <person name="Hehl A.B."/>
            <person name="Holder M.E."/>
            <person name="Huse S.M."/>
            <person name="Kim U.U."/>
            <person name="Lasek-Nesselquist E."/>
            <person name="Manning G."/>
            <person name="Nigam A."/>
            <person name="Nixon J.E."/>
            <person name="Palm D."/>
            <person name="Passamaneck N.E."/>
            <person name="Prabhu A."/>
            <person name="Reich C.I."/>
            <person name="Reiner D.S."/>
            <person name="Samuelson J."/>
            <person name="Svard S.G."/>
            <person name="Sogin M.L."/>
        </authorList>
    </citation>
    <scope>NUCLEOTIDE SEQUENCE [LARGE SCALE GENOMIC DNA]</scope>
    <source>
        <strain evidence="1 2">WB C6</strain>
    </source>
</reference>
<organism evidence="1 2">
    <name type="scientific">Giardia intestinalis (strain ATCC 50803 / WB clone C6)</name>
    <name type="common">Giardia lamblia</name>
    <dbReference type="NCBI Taxonomy" id="184922"/>
    <lineage>
        <taxon>Eukaryota</taxon>
        <taxon>Metamonada</taxon>
        <taxon>Diplomonadida</taxon>
        <taxon>Hexamitidae</taxon>
        <taxon>Giardiinae</taxon>
        <taxon>Giardia</taxon>
    </lineage>
</organism>
<comment type="caution">
    <text evidence="1">The sequence shown here is derived from an EMBL/GenBank/DDBJ whole genome shotgun (WGS) entry which is preliminary data.</text>
</comment>
<dbReference type="EMBL" id="AACB03000001">
    <property type="protein sequence ID" value="KAE8305311.1"/>
    <property type="molecule type" value="Genomic_DNA"/>
</dbReference>
<gene>
    <name evidence="1" type="ORF">GL50803_006625</name>
</gene>
<sequence length="318" mass="35851">MLLCATCMESRGGPQTLEMENGKHSCSVCTKLFQRYRVYQPERWSTSLPTAMCRDCAAARQCCQVCYCDLSTLMVNRVYSNTVPPGGSFLQADVNADTLQKRYEGPFLQHMQGFIPVFVCRMTLVDLRSANEELVKEVCSNLCIMRSLIDQRASSSTAENCADHTTMHMTISLSSEQRSAFFLDIPPTCARIRAYIDQLSGMFKEMQRIVAAQRLRLANVFGAFADFAYEPLELEESTATGKQCKSDLQYEHTENARVMKIEVIVIEHNSFSLELVIKSAFLAELMCLLKVYTEVDAILEISVDNISEKATLDSQILR</sequence>
<dbReference type="VEuPathDB" id="GiardiaDB:GL50803_6625"/>
<dbReference type="Pfam" id="PF21369">
    <property type="entry name" value="STL11_N"/>
    <property type="match status" value="1"/>
</dbReference>
<name>A8B8B6_GIAIC</name>
<proteinExistence type="predicted"/>
<dbReference type="AlphaFoldDB" id="A8B8B6"/>
<dbReference type="RefSeq" id="XP_001708985.1">
    <property type="nucleotide sequence ID" value="XM_001708933.1"/>
</dbReference>
<protein>
    <submittedName>
        <fullName evidence="1">Uncharacterized protein</fullName>
    </submittedName>
</protein>
<evidence type="ECO:0000313" key="2">
    <source>
        <dbReference type="Proteomes" id="UP000001548"/>
    </source>
</evidence>
<dbReference type="GeneID" id="5701903"/>